<evidence type="ECO:0000313" key="1">
    <source>
        <dbReference type="EMBL" id="GFY11121.1"/>
    </source>
</evidence>
<dbReference type="EMBL" id="BMAU01021304">
    <property type="protein sequence ID" value="GFY11121.1"/>
    <property type="molecule type" value="Genomic_DNA"/>
</dbReference>
<gene>
    <name evidence="1" type="ORF">TNCV_4471071</name>
</gene>
<dbReference type="AlphaFoldDB" id="A0A8X6SMM0"/>
<proteinExistence type="predicted"/>
<accession>A0A8X6SMM0</accession>
<organism evidence="1 2">
    <name type="scientific">Trichonephila clavipes</name>
    <name type="common">Golden silk orbweaver</name>
    <name type="synonym">Nephila clavipes</name>
    <dbReference type="NCBI Taxonomy" id="2585209"/>
    <lineage>
        <taxon>Eukaryota</taxon>
        <taxon>Metazoa</taxon>
        <taxon>Ecdysozoa</taxon>
        <taxon>Arthropoda</taxon>
        <taxon>Chelicerata</taxon>
        <taxon>Arachnida</taxon>
        <taxon>Araneae</taxon>
        <taxon>Araneomorphae</taxon>
        <taxon>Entelegynae</taxon>
        <taxon>Araneoidea</taxon>
        <taxon>Nephilidae</taxon>
        <taxon>Trichonephila</taxon>
    </lineage>
</organism>
<name>A0A8X6SMM0_TRICX</name>
<comment type="caution">
    <text evidence="1">The sequence shown here is derived from an EMBL/GenBank/DDBJ whole genome shotgun (WGS) entry which is preliminary data.</text>
</comment>
<evidence type="ECO:0000313" key="2">
    <source>
        <dbReference type="Proteomes" id="UP000887159"/>
    </source>
</evidence>
<dbReference type="Proteomes" id="UP000887159">
    <property type="component" value="Unassembled WGS sequence"/>
</dbReference>
<protein>
    <submittedName>
        <fullName evidence="1">Uncharacterized protein</fullName>
    </submittedName>
</protein>
<reference evidence="1" key="1">
    <citation type="submission" date="2020-08" db="EMBL/GenBank/DDBJ databases">
        <title>Multicomponent nature underlies the extraordinary mechanical properties of spider dragline silk.</title>
        <authorList>
            <person name="Kono N."/>
            <person name="Nakamura H."/>
            <person name="Mori M."/>
            <person name="Yoshida Y."/>
            <person name="Ohtoshi R."/>
            <person name="Malay A.D."/>
            <person name="Moran D.A.P."/>
            <person name="Tomita M."/>
            <person name="Numata K."/>
            <person name="Arakawa K."/>
        </authorList>
    </citation>
    <scope>NUCLEOTIDE SEQUENCE</scope>
</reference>
<keyword evidence="2" id="KW-1185">Reference proteome</keyword>
<sequence>MNETLKAFTWSSSQAIFNPTPICLHVHFEVCRFMSKNKHSEGRIQSTFSVVMEESMLNAVDTNNSSIIQTVITSASEVSRCNARARTINFESRVFIRLSCSKGTVTVPQ</sequence>